<dbReference type="SUPFAM" id="SSF56925">
    <property type="entry name" value="OMPA-like"/>
    <property type="match status" value="1"/>
</dbReference>
<dbReference type="Proteomes" id="UP000605676">
    <property type="component" value="Unassembled WGS sequence"/>
</dbReference>
<organism evidence="4 5">
    <name type="scientific">Carboxylicivirga marina</name>
    <dbReference type="NCBI Taxonomy" id="2800988"/>
    <lineage>
        <taxon>Bacteria</taxon>
        <taxon>Pseudomonadati</taxon>
        <taxon>Bacteroidota</taxon>
        <taxon>Bacteroidia</taxon>
        <taxon>Marinilabiliales</taxon>
        <taxon>Marinilabiliaceae</taxon>
        <taxon>Carboxylicivirga</taxon>
    </lineage>
</organism>
<protein>
    <submittedName>
        <fullName evidence="4">Outer membrane beta-barrel protein</fullName>
    </submittedName>
</protein>
<evidence type="ECO:0000256" key="1">
    <source>
        <dbReference type="ARBA" id="ARBA00022729"/>
    </source>
</evidence>
<keyword evidence="5" id="KW-1185">Reference proteome</keyword>
<dbReference type="InterPro" id="IPR027385">
    <property type="entry name" value="Beta-barrel_OMP"/>
</dbReference>
<sequence length="207" mass="22646">MKLINKLLVGICLLAGVSTASLAQHSVTVDVSQNITNFSFTNSAGEAIKDYNPAYSGSYALGYRYSMENGLFFPAKLGMRKAGASYIYDTSNYIWDLRYADARLGVGYNYSFGEFAVHASVSGYYAFLLKANQVINNEHYDIKEAGQISNNDFGVFISPGVNYSVSEHISLFLDLNYMMGLQNLETSGEQESANKLFGASVGVAFTL</sequence>
<evidence type="ECO:0000313" key="5">
    <source>
        <dbReference type="Proteomes" id="UP000605676"/>
    </source>
</evidence>
<evidence type="ECO:0000313" key="4">
    <source>
        <dbReference type="EMBL" id="MBK3516060.1"/>
    </source>
</evidence>
<dbReference type="Pfam" id="PF13505">
    <property type="entry name" value="OMP_b-brl"/>
    <property type="match status" value="1"/>
</dbReference>
<feature type="chain" id="PRO_5046502180" evidence="2">
    <location>
        <begin position="24"/>
        <end position="207"/>
    </location>
</feature>
<accession>A0ABS1HF07</accession>
<comment type="caution">
    <text evidence="4">The sequence shown here is derived from an EMBL/GenBank/DDBJ whole genome shotgun (WGS) entry which is preliminary data.</text>
</comment>
<evidence type="ECO:0000259" key="3">
    <source>
        <dbReference type="Pfam" id="PF13505"/>
    </source>
</evidence>
<feature type="signal peptide" evidence="2">
    <location>
        <begin position="1"/>
        <end position="23"/>
    </location>
</feature>
<keyword evidence="1 2" id="KW-0732">Signal</keyword>
<dbReference type="InterPro" id="IPR011250">
    <property type="entry name" value="OMP/PagP_B-barrel"/>
</dbReference>
<name>A0ABS1HF07_9BACT</name>
<gene>
    <name evidence="4" type="ORF">JIV24_01825</name>
</gene>
<dbReference type="RefSeq" id="WP_200463290.1">
    <property type="nucleotide sequence ID" value="NZ_JAENRR010000002.1"/>
</dbReference>
<feature type="domain" description="Outer membrane protein beta-barrel" evidence="3">
    <location>
        <begin position="11"/>
        <end position="205"/>
    </location>
</feature>
<dbReference type="EMBL" id="JAENRR010000002">
    <property type="protein sequence ID" value="MBK3516060.1"/>
    <property type="molecule type" value="Genomic_DNA"/>
</dbReference>
<proteinExistence type="predicted"/>
<reference evidence="4 5" key="1">
    <citation type="submission" date="2021-01" db="EMBL/GenBank/DDBJ databases">
        <title>Carboxyliciviraga sp.nov., isolated from coastal sediments.</title>
        <authorList>
            <person name="Lu D."/>
            <person name="Zhang T."/>
        </authorList>
    </citation>
    <scope>NUCLEOTIDE SEQUENCE [LARGE SCALE GENOMIC DNA]</scope>
    <source>
        <strain evidence="4 5">N1Y132</strain>
    </source>
</reference>
<evidence type="ECO:0000256" key="2">
    <source>
        <dbReference type="SAM" id="SignalP"/>
    </source>
</evidence>